<organism evidence="2 3">
    <name type="scientific">Thamnocephalis sphaerospora</name>
    <dbReference type="NCBI Taxonomy" id="78915"/>
    <lineage>
        <taxon>Eukaryota</taxon>
        <taxon>Fungi</taxon>
        <taxon>Fungi incertae sedis</taxon>
        <taxon>Zoopagomycota</taxon>
        <taxon>Zoopagomycotina</taxon>
        <taxon>Zoopagomycetes</taxon>
        <taxon>Zoopagales</taxon>
        <taxon>Sigmoideomycetaceae</taxon>
        <taxon>Thamnocephalis</taxon>
    </lineage>
</organism>
<keyword evidence="3" id="KW-1185">Reference proteome</keyword>
<reference evidence="3" key="1">
    <citation type="journal article" date="2018" name="Nat. Microbiol.">
        <title>Leveraging single-cell genomics to expand the fungal tree of life.</title>
        <authorList>
            <person name="Ahrendt S.R."/>
            <person name="Quandt C.A."/>
            <person name="Ciobanu D."/>
            <person name="Clum A."/>
            <person name="Salamov A."/>
            <person name="Andreopoulos B."/>
            <person name="Cheng J.F."/>
            <person name="Woyke T."/>
            <person name="Pelin A."/>
            <person name="Henrissat B."/>
            <person name="Reynolds N.K."/>
            <person name="Benny G.L."/>
            <person name="Smith M.E."/>
            <person name="James T.Y."/>
            <person name="Grigoriev I.V."/>
        </authorList>
    </citation>
    <scope>NUCLEOTIDE SEQUENCE [LARGE SCALE GENOMIC DNA]</scope>
    <source>
        <strain evidence="3">RSA 1356</strain>
    </source>
</reference>
<evidence type="ECO:0000313" key="3">
    <source>
        <dbReference type="Proteomes" id="UP000271241"/>
    </source>
</evidence>
<evidence type="ECO:0008006" key="4">
    <source>
        <dbReference type="Google" id="ProtNLM"/>
    </source>
</evidence>
<dbReference type="InterPro" id="IPR036770">
    <property type="entry name" value="Ankyrin_rpt-contain_sf"/>
</dbReference>
<dbReference type="Gene3D" id="1.25.40.20">
    <property type="entry name" value="Ankyrin repeat-containing domain"/>
    <property type="match status" value="1"/>
</dbReference>
<dbReference type="OrthoDB" id="539213at2759"/>
<feature type="region of interest" description="Disordered" evidence="1">
    <location>
        <begin position="1"/>
        <end position="30"/>
    </location>
</feature>
<evidence type="ECO:0000313" key="2">
    <source>
        <dbReference type="EMBL" id="RKP11178.1"/>
    </source>
</evidence>
<name>A0A4P9XXQ8_9FUNG</name>
<feature type="region of interest" description="Disordered" evidence="1">
    <location>
        <begin position="132"/>
        <end position="158"/>
    </location>
</feature>
<gene>
    <name evidence="2" type="ORF">THASP1DRAFT_27014</name>
</gene>
<dbReference type="Proteomes" id="UP000271241">
    <property type="component" value="Unassembled WGS sequence"/>
</dbReference>
<sequence length="349" mass="38279">MKSNSRRHARHGESKQAVTPKDSRSSRQQHSRLALLPAEVLFRLLLQMRDPAPFTCVCRRVCEIAADPVFKARYLLMRADGCVERAAQRGLRYRFFDTAVLSVLDRLLTRTLRQRRRLVVVMEDGYGGHELPTAQSTAVPLPPSSSHTLVTGNKRARSPSRAENWEGASKSLLHVSLAGASLPHGMFMRASPLAEHRALTRIGLYLDRGGYMKSASFAVALAAKRGWARVVALLLDRDRHGTLLQASARQSTNDSKRVRASTSMTDGLAAQDQPGTPAELALVHCATVGNMEILELLLDHGVRPCSESLQGAVQGKHWAAVQRLVDAGAVPDMDTLELLTGDGSMMDMF</sequence>
<dbReference type="SUPFAM" id="SSF48403">
    <property type="entry name" value="Ankyrin repeat"/>
    <property type="match status" value="1"/>
</dbReference>
<feature type="compositionally biased region" description="Basic residues" evidence="1">
    <location>
        <begin position="1"/>
        <end position="10"/>
    </location>
</feature>
<accession>A0A4P9XXQ8</accession>
<evidence type="ECO:0000256" key="1">
    <source>
        <dbReference type="SAM" id="MobiDB-lite"/>
    </source>
</evidence>
<dbReference type="EMBL" id="KZ992424">
    <property type="protein sequence ID" value="RKP11178.1"/>
    <property type="molecule type" value="Genomic_DNA"/>
</dbReference>
<feature type="region of interest" description="Disordered" evidence="1">
    <location>
        <begin position="248"/>
        <end position="273"/>
    </location>
</feature>
<feature type="compositionally biased region" description="Polar residues" evidence="1">
    <location>
        <begin position="133"/>
        <end position="151"/>
    </location>
</feature>
<dbReference type="AlphaFoldDB" id="A0A4P9XXQ8"/>
<protein>
    <recommendedName>
        <fullName evidence="4">F-box domain-containing protein</fullName>
    </recommendedName>
</protein>
<proteinExistence type="predicted"/>